<dbReference type="InterPro" id="IPR014914">
    <property type="entry name" value="RES_dom"/>
</dbReference>
<evidence type="ECO:0000313" key="5">
    <source>
        <dbReference type="Proteomes" id="UP000269044"/>
    </source>
</evidence>
<dbReference type="Proteomes" id="UP000269044">
    <property type="component" value="Unassembled WGS sequence"/>
</dbReference>
<dbReference type="AlphaFoldDB" id="A0A0N8RFY2"/>
<gene>
    <name evidence="3" type="ORF">ALQ08_05056</name>
    <name evidence="2" type="ORF">ALQ28_04983</name>
</gene>
<dbReference type="EMBL" id="RBRA01000198">
    <property type="protein sequence ID" value="RMQ22353.1"/>
    <property type="molecule type" value="Genomic_DNA"/>
</dbReference>
<reference evidence="4 5" key="1">
    <citation type="submission" date="2018-08" db="EMBL/GenBank/DDBJ databases">
        <title>Recombination of ecologically and evolutionarily significant loci maintains genetic cohesion in the Pseudomonas syringae species complex.</title>
        <authorList>
            <person name="Dillon M."/>
            <person name="Thakur S."/>
            <person name="Almeida R.N.D."/>
            <person name="Weir B.S."/>
            <person name="Guttman D.S."/>
        </authorList>
    </citation>
    <scope>NUCLEOTIDE SEQUENCE [LARGE SCALE GENOMIC DNA]</scope>
    <source>
        <strain evidence="3 5">ICMP 13052</strain>
        <strain evidence="2 4">ICMP 4330</strain>
    </source>
</reference>
<name>A0A0N8RFY2_9PSED</name>
<organism evidence="3 5">
    <name type="scientific">Pseudomonas syringae pv. delphinii</name>
    <dbReference type="NCBI Taxonomy" id="192088"/>
    <lineage>
        <taxon>Bacteria</taxon>
        <taxon>Pseudomonadati</taxon>
        <taxon>Pseudomonadota</taxon>
        <taxon>Gammaproteobacteria</taxon>
        <taxon>Pseudomonadales</taxon>
        <taxon>Pseudomonadaceae</taxon>
        <taxon>Pseudomonas</taxon>
    </lineage>
</organism>
<evidence type="ECO:0000313" key="3">
    <source>
        <dbReference type="EMBL" id="RMQ22353.1"/>
    </source>
</evidence>
<accession>A0A0N8RFY2</accession>
<protein>
    <recommendedName>
        <fullName evidence="1">RES domain-containing protein</fullName>
    </recommendedName>
</protein>
<proteinExistence type="predicted"/>
<sequence length="344" mass="38236">MHVPAAEITFWHAKALMGENAGQLGRCFGASQDTQRLIKVRELAVATVKIVCFNCATEPYLRRQIQRKGTSASCSLCGTKRKCVPLSSITAQVKKALDSYIREGDYMPRWTSDGPCDAQEGEDAIHWISELFDCDTIVPIVQEVYRDLTSYSNDTNYVLLPFTPNNVGHQWCEFQEGMTHGNRYFNDSARQFLGWLFKGVDHYSASSEENSVVRLLTPDNAAPFFRARACSGNQDVEVICADPARNLGAPPKGKAGEGRMNPAGVPAFYGAFDRETCVAELRPRVGSDVVSGQFRLNADVRVLDFGRLESADLGPSPSFFDPKYFEKRDGRNFFATCITRSQPP</sequence>
<dbReference type="Proteomes" id="UP000267908">
    <property type="component" value="Unassembled WGS sequence"/>
</dbReference>
<evidence type="ECO:0000259" key="1">
    <source>
        <dbReference type="Pfam" id="PF08808"/>
    </source>
</evidence>
<evidence type="ECO:0000313" key="4">
    <source>
        <dbReference type="Proteomes" id="UP000267908"/>
    </source>
</evidence>
<comment type="caution">
    <text evidence="3">The sequence shown here is derived from an EMBL/GenBank/DDBJ whole genome shotgun (WGS) entry which is preliminary data.</text>
</comment>
<feature type="domain" description="RES" evidence="1">
    <location>
        <begin position="251"/>
        <end position="313"/>
    </location>
</feature>
<dbReference type="Pfam" id="PF08808">
    <property type="entry name" value="RES"/>
    <property type="match status" value="1"/>
</dbReference>
<dbReference type="EMBL" id="RBQG01000278">
    <property type="protein sequence ID" value="RMP08850.1"/>
    <property type="molecule type" value="Genomic_DNA"/>
</dbReference>
<evidence type="ECO:0000313" key="2">
    <source>
        <dbReference type="EMBL" id="RMP08850.1"/>
    </source>
</evidence>